<feature type="transmembrane region" description="Helical" evidence="6">
    <location>
        <begin position="269"/>
        <end position="292"/>
    </location>
</feature>
<feature type="transmembrane region" description="Helical" evidence="6">
    <location>
        <begin position="357"/>
        <end position="375"/>
    </location>
</feature>
<feature type="domain" description="ABC-2 type transporter transmembrane" evidence="7">
    <location>
        <begin position="24"/>
        <end position="372"/>
    </location>
</feature>
<reference evidence="8" key="1">
    <citation type="submission" date="2020-10" db="EMBL/GenBank/DDBJ databases">
        <authorList>
            <person name="Gilroy R."/>
        </authorList>
    </citation>
    <scope>NUCLEOTIDE SEQUENCE</scope>
    <source>
        <strain evidence="8">D5-748</strain>
    </source>
</reference>
<dbReference type="PANTHER" id="PTHR30294:SF47">
    <property type="entry name" value="INNER MEMBRANE TRANSPORT PERMEASE YHHJ"/>
    <property type="match status" value="1"/>
</dbReference>
<dbReference type="GO" id="GO:0140359">
    <property type="term" value="F:ABC-type transporter activity"/>
    <property type="evidence" value="ECO:0007669"/>
    <property type="project" value="InterPro"/>
</dbReference>
<dbReference type="Pfam" id="PF12698">
    <property type="entry name" value="ABC2_membrane_3"/>
    <property type="match status" value="1"/>
</dbReference>
<evidence type="ECO:0000256" key="6">
    <source>
        <dbReference type="SAM" id="Phobius"/>
    </source>
</evidence>
<accession>A0A9D9EFJ4</accession>
<comment type="subcellular location">
    <subcellularLocation>
        <location evidence="1">Cell membrane</location>
        <topology evidence="1">Multi-pass membrane protein</topology>
    </subcellularLocation>
</comment>
<keyword evidence="4 6" id="KW-1133">Transmembrane helix</keyword>
<evidence type="ECO:0000256" key="5">
    <source>
        <dbReference type="ARBA" id="ARBA00023136"/>
    </source>
</evidence>
<comment type="caution">
    <text evidence="8">The sequence shown here is derived from an EMBL/GenBank/DDBJ whole genome shotgun (WGS) entry which is preliminary data.</text>
</comment>
<dbReference type="EMBL" id="JADIMO010000087">
    <property type="protein sequence ID" value="MBO8445415.1"/>
    <property type="molecule type" value="Genomic_DNA"/>
</dbReference>
<organism evidence="8 9">
    <name type="scientific">Candidatus Cryptobacteroides merdavium</name>
    <dbReference type="NCBI Taxonomy" id="2840769"/>
    <lineage>
        <taxon>Bacteria</taxon>
        <taxon>Pseudomonadati</taxon>
        <taxon>Bacteroidota</taxon>
        <taxon>Bacteroidia</taxon>
        <taxon>Bacteroidales</taxon>
        <taxon>Candidatus Cryptobacteroides</taxon>
    </lineage>
</organism>
<proteinExistence type="predicted"/>
<evidence type="ECO:0000259" key="7">
    <source>
        <dbReference type="Pfam" id="PF12698"/>
    </source>
</evidence>
<evidence type="ECO:0000256" key="3">
    <source>
        <dbReference type="ARBA" id="ARBA00022692"/>
    </source>
</evidence>
<feature type="transmembrane region" description="Helical" evidence="6">
    <location>
        <begin position="186"/>
        <end position="211"/>
    </location>
</feature>
<feature type="transmembrane region" description="Helical" evidence="6">
    <location>
        <begin position="23"/>
        <end position="44"/>
    </location>
</feature>
<keyword evidence="2" id="KW-1003">Cell membrane</keyword>
<evidence type="ECO:0000313" key="8">
    <source>
        <dbReference type="EMBL" id="MBO8445415.1"/>
    </source>
</evidence>
<name>A0A9D9EFJ4_9BACT</name>
<sequence>MMKFIKNTIAVIRREIRLMRQRPIYVVAPVCVMAFSMLFFFTLLKEGLPDNLPIGVVDHDCSSMSRNMTRQLDATQLGRTVMFGDCTEARKALQKGEISAFCVLPENMYEDALSGRQPTLTFYVNTLYFVGGALSYKNLLSMTNLFSGAVQMQALQAKGMNGEALIGQVRPITIDCHQIGNTATDYMVYLSNVMIPGMLELIIILVTVYALGSELKYGTSVHLMEKSGDSMAAALAGKLLPYTVFFTLLGITCDLILCRQTGLPIRGSILNMFLMTFLLVLASEAVAVFIIGTLPVLRVAISIAAMFSTLAFSLTGFTFPVESMPPYIQGLSAIFPLRHYYEFHVHEAILGNGFAGWHAQMTYMLMFLLLPFTVWRRLRRAWYRMDYPKN</sequence>
<feature type="transmembrane region" description="Helical" evidence="6">
    <location>
        <begin position="232"/>
        <end position="257"/>
    </location>
</feature>
<dbReference type="InterPro" id="IPR013525">
    <property type="entry name" value="ABC2_TM"/>
</dbReference>
<keyword evidence="5 6" id="KW-0472">Membrane</keyword>
<feature type="transmembrane region" description="Helical" evidence="6">
    <location>
        <begin position="299"/>
        <end position="319"/>
    </location>
</feature>
<dbReference type="AlphaFoldDB" id="A0A9D9EFJ4"/>
<protein>
    <submittedName>
        <fullName evidence="8">ABC transporter permease</fullName>
    </submittedName>
</protein>
<dbReference type="Gene3D" id="3.40.1710.10">
    <property type="entry name" value="abc type-2 transporter like domain"/>
    <property type="match status" value="1"/>
</dbReference>
<evidence type="ECO:0000256" key="4">
    <source>
        <dbReference type="ARBA" id="ARBA00022989"/>
    </source>
</evidence>
<dbReference type="Proteomes" id="UP000823619">
    <property type="component" value="Unassembled WGS sequence"/>
</dbReference>
<dbReference type="PANTHER" id="PTHR30294">
    <property type="entry name" value="MEMBRANE COMPONENT OF ABC TRANSPORTER YHHJ-RELATED"/>
    <property type="match status" value="1"/>
</dbReference>
<evidence type="ECO:0000313" key="9">
    <source>
        <dbReference type="Proteomes" id="UP000823619"/>
    </source>
</evidence>
<evidence type="ECO:0000256" key="1">
    <source>
        <dbReference type="ARBA" id="ARBA00004651"/>
    </source>
</evidence>
<reference evidence="8" key="2">
    <citation type="journal article" date="2021" name="PeerJ">
        <title>Extensive microbial diversity within the chicken gut microbiome revealed by metagenomics and culture.</title>
        <authorList>
            <person name="Gilroy R."/>
            <person name="Ravi A."/>
            <person name="Getino M."/>
            <person name="Pursley I."/>
            <person name="Horton D.L."/>
            <person name="Alikhan N.F."/>
            <person name="Baker D."/>
            <person name="Gharbi K."/>
            <person name="Hall N."/>
            <person name="Watson M."/>
            <person name="Adriaenssens E.M."/>
            <person name="Foster-Nyarko E."/>
            <person name="Jarju S."/>
            <person name="Secka A."/>
            <person name="Antonio M."/>
            <person name="Oren A."/>
            <person name="Chaudhuri R.R."/>
            <person name="La Ragione R."/>
            <person name="Hildebrand F."/>
            <person name="Pallen M.J."/>
        </authorList>
    </citation>
    <scope>NUCLEOTIDE SEQUENCE</scope>
    <source>
        <strain evidence="8">D5-748</strain>
    </source>
</reference>
<keyword evidence="3 6" id="KW-0812">Transmembrane</keyword>
<dbReference type="InterPro" id="IPR051449">
    <property type="entry name" value="ABC-2_transporter_component"/>
</dbReference>
<gene>
    <name evidence="8" type="ORF">IAC23_06960</name>
</gene>
<dbReference type="GO" id="GO:0005886">
    <property type="term" value="C:plasma membrane"/>
    <property type="evidence" value="ECO:0007669"/>
    <property type="project" value="UniProtKB-SubCell"/>
</dbReference>
<evidence type="ECO:0000256" key="2">
    <source>
        <dbReference type="ARBA" id="ARBA00022475"/>
    </source>
</evidence>